<feature type="domain" description="UspA" evidence="6">
    <location>
        <begin position="758"/>
        <end position="854"/>
    </location>
</feature>
<feature type="compositionally biased region" description="Basic and acidic residues" evidence="4">
    <location>
        <begin position="400"/>
        <end position="416"/>
    </location>
</feature>
<dbReference type="GO" id="GO:1990904">
    <property type="term" value="C:ribonucleoprotein complex"/>
    <property type="evidence" value="ECO:0007669"/>
    <property type="project" value="UniProtKB-KW"/>
</dbReference>
<feature type="compositionally biased region" description="Acidic residues" evidence="4">
    <location>
        <begin position="506"/>
        <end position="531"/>
    </location>
</feature>
<dbReference type="Pfam" id="PF00177">
    <property type="entry name" value="Ribosomal_S7"/>
    <property type="match status" value="1"/>
</dbReference>
<evidence type="ECO:0000256" key="4">
    <source>
        <dbReference type="SAM" id="MobiDB-lite"/>
    </source>
</evidence>
<evidence type="ECO:0000256" key="3">
    <source>
        <dbReference type="ARBA" id="ARBA00023274"/>
    </source>
</evidence>
<evidence type="ECO:0000259" key="5">
    <source>
        <dbReference type="Pfam" id="PF00177"/>
    </source>
</evidence>
<dbReference type="SUPFAM" id="SSF47973">
    <property type="entry name" value="Ribosomal protein S7"/>
    <property type="match status" value="1"/>
</dbReference>
<name>A0AA39R594_9LECA</name>
<dbReference type="GO" id="GO:0005840">
    <property type="term" value="C:ribosome"/>
    <property type="evidence" value="ECO:0007669"/>
    <property type="project" value="UniProtKB-KW"/>
</dbReference>
<evidence type="ECO:0000259" key="6">
    <source>
        <dbReference type="Pfam" id="PF00582"/>
    </source>
</evidence>
<dbReference type="PANTHER" id="PTHR46100:SF4">
    <property type="entry name" value="USPA DOMAIN-CONTAINING PROTEIN"/>
    <property type="match status" value="1"/>
</dbReference>
<keyword evidence="2" id="KW-0689">Ribosomal protein</keyword>
<feature type="region of interest" description="Disordered" evidence="4">
    <location>
        <begin position="37"/>
        <end position="125"/>
    </location>
</feature>
<feature type="compositionally biased region" description="Polar residues" evidence="4">
    <location>
        <begin position="460"/>
        <end position="487"/>
    </location>
</feature>
<feature type="compositionally biased region" description="Polar residues" evidence="4">
    <location>
        <begin position="583"/>
        <end position="604"/>
    </location>
</feature>
<comment type="similarity">
    <text evidence="1">Belongs to the universal ribosomal protein uS7 family.</text>
</comment>
<dbReference type="Pfam" id="PF00582">
    <property type="entry name" value="Usp"/>
    <property type="match status" value="1"/>
</dbReference>
<comment type="caution">
    <text evidence="7">The sequence shown here is derived from an EMBL/GenBank/DDBJ whole genome shotgun (WGS) entry which is preliminary data.</text>
</comment>
<evidence type="ECO:0008006" key="9">
    <source>
        <dbReference type="Google" id="ProtNLM"/>
    </source>
</evidence>
<dbReference type="InterPro" id="IPR006015">
    <property type="entry name" value="Universal_stress_UspA"/>
</dbReference>
<dbReference type="PRINTS" id="PR01438">
    <property type="entry name" value="UNVRSLSTRESS"/>
</dbReference>
<feature type="compositionally biased region" description="Basic and acidic residues" evidence="4">
    <location>
        <begin position="91"/>
        <end position="114"/>
    </location>
</feature>
<accession>A0AA39R594</accession>
<dbReference type="InterPro" id="IPR036823">
    <property type="entry name" value="Ribosomal_uS7_dom_sf"/>
</dbReference>
<feature type="region of interest" description="Disordered" evidence="4">
    <location>
        <begin position="1"/>
        <end position="24"/>
    </location>
</feature>
<keyword evidence="3" id="KW-0687">Ribonucleoprotein</keyword>
<evidence type="ECO:0000256" key="2">
    <source>
        <dbReference type="ARBA" id="ARBA00022980"/>
    </source>
</evidence>
<reference evidence="7" key="1">
    <citation type="submission" date="2023-03" db="EMBL/GenBank/DDBJ databases">
        <title>Complete genome of Cladonia borealis.</title>
        <authorList>
            <person name="Park H."/>
        </authorList>
    </citation>
    <scope>NUCLEOTIDE SEQUENCE</scope>
    <source>
        <strain evidence="7">ANT050790</strain>
    </source>
</reference>
<dbReference type="CDD" id="cd23659">
    <property type="entry name" value="USP_At3g01520-like"/>
    <property type="match status" value="1"/>
</dbReference>
<organism evidence="7 8">
    <name type="scientific">Cladonia borealis</name>
    <dbReference type="NCBI Taxonomy" id="184061"/>
    <lineage>
        <taxon>Eukaryota</taxon>
        <taxon>Fungi</taxon>
        <taxon>Dikarya</taxon>
        <taxon>Ascomycota</taxon>
        <taxon>Pezizomycotina</taxon>
        <taxon>Lecanoromycetes</taxon>
        <taxon>OSLEUM clade</taxon>
        <taxon>Lecanoromycetidae</taxon>
        <taxon>Lecanorales</taxon>
        <taxon>Lecanorineae</taxon>
        <taxon>Cladoniaceae</taxon>
        <taxon>Cladonia</taxon>
    </lineage>
</organism>
<feature type="compositionally biased region" description="Basic and acidic residues" evidence="4">
    <location>
        <begin position="496"/>
        <end position="505"/>
    </location>
</feature>
<dbReference type="InterPro" id="IPR014729">
    <property type="entry name" value="Rossmann-like_a/b/a_fold"/>
</dbReference>
<dbReference type="Proteomes" id="UP001166286">
    <property type="component" value="Unassembled WGS sequence"/>
</dbReference>
<dbReference type="Gene3D" id="3.40.50.620">
    <property type="entry name" value="HUPs"/>
    <property type="match status" value="1"/>
</dbReference>
<dbReference type="SUPFAM" id="SSF52402">
    <property type="entry name" value="Adenine nucleotide alpha hydrolases-like"/>
    <property type="match status" value="1"/>
</dbReference>
<dbReference type="AlphaFoldDB" id="A0AA39R594"/>
<feature type="compositionally biased region" description="Polar residues" evidence="4">
    <location>
        <begin position="421"/>
        <end position="444"/>
    </location>
</feature>
<dbReference type="InterPro" id="IPR023798">
    <property type="entry name" value="Ribosomal_uS7_dom"/>
</dbReference>
<dbReference type="PANTHER" id="PTHR46100">
    <property type="entry name" value="IMP2'P"/>
    <property type="match status" value="1"/>
</dbReference>
<evidence type="ECO:0000313" key="8">
    <source>
        <dbReference type="Proteomes" id="UP001166286"/>
    </source>
</evidence>
<evidence type="ECO:0000313" key="7">
    <source>
        <dbReference type="EMBL" id="KAK0513711.1"/>
    </source>
</evidence>
<protein>
    <recommendedName>
        <fullName evidence="9">UspA domain-containing protein</fullName>
    </recommendedName>
</protein>
<evidence type="ECO:0000256" key="1">
    <source>
        <dbReference type="ARBA" id="ARBA00007151"/>
    </source>
</evidence>
<feature type="compositionally biased region" description="Polar residues" evidence="4">
    <location>
        <begin position="7"/>
        <end position="16"/>
    </location>
</feature>
<keyword evidence="8" id="KW-1185">Reference proteome</keyword>
<dbReference type="Gene3D" id="1.10.455.10">
    <property type="entry name" value="Ribosomal protein S7 domain"/>
    <property type="match status" value="1"/>
</dbReference>
<dbReference type="EMBL" id="JAFEKC020000006">
    <property type="protein sequence ID" value="KAK0513711.1"/>
    <property type="molecule type" value="Genomic_DNA"/>
</dbReference>
<feature type="region of interest" description="Disordered" evidence="4">
    <location>
        <begin position="380"/>
        <end position="604"/>
    </location>
</feature>
<feature type="domain" description="Small ribosomal subunit protein uS7" evidence="5">
    <location>
        <begin position="163"/>
        <end position="303"/>
    </location>
</feature>
<sequence>MRPHLQLTRTGRSITSRPKALNPPIYPLPLCIRLQQRRSITADEKPLPQAEDPPGTNQEQLPHVSEEAATTGKITGEGGPEIEQGTPVQEVLKRDEKAQEKAPKVLKDEADPSKPKGARAYSTTARRSAQIQAMSNSVSSGSQPPGHIFGLPELPLPSTAHIKYRYDPVIKQVTNLLMQDGKLSVAQRNMAMILERLRTAPPPTPDPKHRLIPGTPPTTHLPLNPILYLTLAIDSVAPLLRIRSQRGAAGGGVALQIPIPLRVRQRRRTAVMWILDAVSKKRSKGSGRTMFAHKVADELIAIVEDVISLRPKSLHTASPSSSHTLLPLNADSATEPYIALGIVMDAESKQEQVLHASGEAIPGNEQRAANTGFEAGTKTMTEDADTSHHKSAACNPPEIPELRKDAPKISTEKDSDLDMSIQVQPGLSESLSKAGTKRGTQSSDAVRRGLSFGPIKKPAEQQSTTKGVLKTSSKSPSSRLHQRSLSSGGEGPETGDIGRQEKDYEADNDDGEDVEENIDIDAGEWSSDDESSPLGRPRGRNRDGSEESETPTATEGDKPEVTITAPEGGKPVSTSKRFDIVRPNTNFDQSVSKTPSPGVSPFTTDSEEMEDIRHAQNLNVVCSSIDSTIPHRVIQTIFRGRFLDMQKESEEGIRRVRDYLIATDLSEEAFYSLEWTIGTVLRDGDTLYAIYAVDDETGTAKTGDAVPIGEGGKAMQDTTAVMEKMTAATKKGALMSLPSSISKAAFRTSSRSSSAVRSDSDAHAKAAQDRLHALEKLSETCLGFLRGTGLQVRIVIEVIHCKSSRHMITEAIDILNPTLVIIGSRGRGTLKGVLLGSFSNYLVTKSSVPVMVARKKLAGKAKHLSTHKVRLANNLTPSKPRGKLTEAKID</sequence>
<dbReference type="InterPro" id="IPR006016">
    <property type="entry name" value="UspA"/>
</dbReference>
<gene>
    <name evidence="7" type="ORF">JMJ35_003433</name>
</gene>
<proteinExistence type="inferred from homology"/>